<keyword evidence="2" id="KW-1185">Reference proteome</keyword>
<protein>
    <submittedName>
        <fullName evidence="1">Uncharacterized protein</fullName>
    </submittedName>
</protein>
<gene>
    <name evidence="1" type="ORF">AAH991_38880</name>
</gene>
<proteinExistence type="predicted"/>
<dbReference type="EMBL" id="JBDJAW010000076">
    <property type="protein sequence ID" value="MEN3541132.1"/>
    <property type="molecule type" value="Genomic_DNA"/>
</dbReference>
<comment type="caution">
    <text evidence="1">The sequence shown here is derived from an EMBL/GenBank/DDBJ whole genome shotgun (WGS) entry which is preliminary data.</text>
</comment>
<name>A0ABV0B0S9_9ACTN</name>
<evidence type="ECO:0000313" key="2">
    <source>
        <dbReference type="Proteomes" id="UP001447516"/>
    </source>
</evidence>
<dbReference type="RefSeq" id="WP_346230963.1">
    <property type="nucleotide sequence ID" value="NZ_JBDJAW010000076.1"/>
</dbReference>
<sequence length="75" mass="8487">MGVDNFLLFDGHAFAESFQARDDPFKQPHDVRPARPEYPLVDKKDHLSHMFVGESKVAMDECKVLSRAQQILTAG</sequence>
<accession>A0ABV0B0S9</accession>
<reference evidence="1 2" key="1">
    <citation type="submission" date="2024-05" db="EMBL/GenBank/DDBJ databases">
        <title>Microbispora sp.ZYX-F-249.</title>
        <authorList>
            <person name="Xie H."/>
        </authorList>
    </citation>
    <scope>NUCLEOTIDE SEQUENCE [LARGE SCALE GENOMIC DNA]</scope>
    <source>
        <strain evidence="1 2">ZYX-F-249</strain>
    </source>
</reference>
<dbReference type="Proteomes" id="UP001447516">
    <property type="component" value="Unassembled WGS sequence"/>
</dbReference>
<evidence type="ECO:0000313" key="1">
    <source>
        <dbReference type="EMBL" id="MEN3541132.1"/>
    </source>
</evidence>
<organism evidence="1 2">
    <name type="scientific">Microbispora maris</name>
    <dbReference type="NCBI Taxonomy" id="3144104"/>
    <lineage>
        <taxon>Bacteria</taxon>
        <taxon>Bacillati</taxon>
        <taxon>Actinomycetota</taxon>
        <taxon>Actinomycetes</taxon>
        <taxon>Streptosporangiales</taxon>
        <taxon>Streptosporangiaceae</taxon>
        <taxon>Microbispora</taxon>
    </lineage>
</organism>